<comment type="caution">
    <text evidence="12">The sequence shown here is derived from an EMBL/GenBank/DDBJ whole genome shotgun (WGS) entry which is preliminary data.</text>
</comment>
<dbReference type="SMART" id="SM00729">
    <property type="entry name" value="Elp3"/>
    <property type="match status" value="1"/>
</dbReference>
<dbReference type="InterPro" id="IPR007197">
    <property type="entry name" value="rSAM"/>
</dbReference>
<evidence type="ECO:0000256" key="3">
    <source>
        <dbReference type="ARBA" id="ARBA00017228"/>
    </source>
</evidence>
<comment type="similarity">
    <text evidence="2">Belongs to the anaerobic coproporphyrinogen-III oxidase family. HemW subfamily.</text>
</comment>
<dbReference type="EMBL" id="BDFD01000024">
    <property type="protein sequence ID" value="GAV21262.1"/>
    <property type="molecule type" value="Genomic_DNA"/>
</dbReference>
<dbReference type="CDD" id="cd01335">
    <property type="entry name" value="Radical_SAM"/>
    <property type="match status" value="1"/>
</dbReference>
<dbReference type="PROSITE" id="PS51918">
    <property type="entry name" value="RADICAL_SAM"/>
    <property type="match status" value="1"/>
</dbReference>
<evidence type="ECO:0000256" key="2">
    <source>
        <dbReference type="ARBA" id="ARBA00006100"/>
    </source>
</evidence>
<dbReference type="GO" id="GO:0051539">
    <property type="term" value="F:4 iron, 4 sulfur cluster binding"/>
    <property type="evidence" value="ECO:0007669"/>
    <property type="project" value="UniProtKB-UniRule"/>
</dbReference>
<comment type="subcellular location">
    <subcellularLocation>
        <location evidence="10">Cytoplasm</location>
    </subcellularLocation>
</comment>
<dbReference type="InterPro" id="IPR034505">
    <property type="entry name" value="Coproporphyrinogen-III_oxidase"/>
</dbReference>
<dbReference type="Pfam" id="PF06969">
    <property type="entry name" value="HemN_C"/>
    <property type="match status" value="1"/>
</dbReference>
<dbReference type="Gene3D" id="3.20.20.70">
    <property type="entry name" value="Aldolase class I"/>
    <property type="match status" value="1"/>
</dbReference>
<dbReference type="GO" id="GO:0046872">
    <property type="term" value="F:metal ion binding"/>
    <property type="evidence" value="ECO:0007669"/>
    <property type="project" value="UniProtKB-UniRule"/>
</dbReference>
<dbReference type="SFLD" id="SFLDG01065">
    <property type="entry name" value="anaerobic_coproporphyrinogen-I"/>
    <property type="match status" value="1"/>
</dbReference>
<evidence type="ECO:0000256" key="6">
    <source>
        <dbReference type="ARBA" id="ARBA00022723"/>
    </source>
</evidence>
<dbReference type="InterPro" id="IPR004559">
    <property type="entry name" value="HemW-like"/>
</dbReference>
<keyword evidence="7 10" id="KW-0408">Iron</keyword>
<reference evidence="12 13" key="1">
    <citation type="journal article" date="2017" name="Arch. Microbiol.">
        <title>Mariprofundus micogutta sp. nov., a novel iron-oxidizing zetaproteobacterium isolated from a deep-sea hydrothermal field at the Bayonnaise knoll of the Izu-Ogasawara arc, and a description of Mariprofundales ord. nov. and Zetaproteobacteria classis nov.</title>
        <authorList>
            <person name="Makita H."/>
            <person name="Tanaka E."/>
            <person name="Mitsunobu S."/>
            <person name="Miyazaki M."/>
            <person name="Nunoura T."/>
            <person name="Uematsu K."/>
            <person name="Takaki Y."/>
            <person name="Nishi S."/>
            <person name="Shimamura S."/>
            <person name="Takai K."/>
        </authorList>
    </citation>
    <scope>NUCLEOTIDE SEQUENCE [LARGE SCALE GENOMIC DNA]</scope>
    <source>
        <strain evidence="12 13">ET2</strain>
    </source>
</reference>
<keyword evidence="4 10" id="KW-0349">Heme</keyword>
<dbReference type="GO" id="GO:0004109">
    <property type="term" value="F:coproporphyrinogen oxidase activity"/>
    <property type="evidence" value="ECO:0007669"/>
    <property type="project" value="InterPro"/>
</dbReference>
<dbReference type="InterPro" id="IPR058240">
    <property type="entry name" value="rSAM_sf"/>
</dbReference>
<proteinExistence type="inferred from homology"/>
<feature type="domain" description="Radical SAM core" evidence="11">
    <location>
        <begin position="1"/>
        <end position="229"/>
    </location>
</feature>
<dbReference type="RefSeq" id="WP_072660566.1">
    <property type="nucleotide sequence ID" value="NZ_BDFD01000024.1"/>
</dbReference>
<dbReference type="GO" id="GO:0005737">
    <property type="term" value="C:cytoplasm"/>
    <property type="evidence" value="ECO:0007669"/>
    <property type="project" value="UniProtKB-SubCell"/>
</dbReference>
<dbReference type="InterPro" id="IPR013785">
    <property type="entry name" value="Aldolase_TIM"/>
</dbReference>
<dbReference type="SFLD" id="SFLDF00288">
    <property type="entry name" value="HemN-like__clustered_with_nucl"/>
    <property type="match status" value="1"/>
</dbReference>
<evidence type="ECO:0000313" key="13">
    <source>
        <dbReference type="Proteomes" id="UP000231632"/>
    </source>
</evidence>
<gene>
    <name evidence="12" type="ORF">MMIC_P2244</name>
</gene>
<dbReference type="OrthoDB" id="5288668at2"/>
<evidence type="ECO:0000313" key="12">
    <source>
        <dbReference type="EMBL" id="GAV21262.1"/>
    </source>
</evidence>
<evidence type="ECO:0000256" key="1">
    <source>
        <dbReference type="ARBA" id="ARBA00001966"/>
    </source>
</evidence>
<comment type="cofactor">
    <cofactor evidence="1">
        <name>[4Fe-4S] cluster</name>
        <dbReference type="ChEBI" id="CHEBI:49883"/>
    </cofactor>
</comment>
<evidence type="ECO:0000259" key="11">
    <source>
        <dbReference type="PROSITE" id="PS51918"/>
    </source>
</evidence>
<comment type="function">
    <text evidence="10">Probably acts as a heme chaperone, transferring heme to an unknown acceptor. Binds one molecule of heme per monomer, possibly covalently. Binds 1 [4Fe-4S] cluster. The cluster is coordinated with 3 cysteines and an exchangeable S-adenosyl-L-methionine.</text>
</comment>
<dbReference type="SFLD" id="SFLDS00029">
    <property type="entry name" value="Radical_SAM"/>
    <property type="match status" value="1"/>
</dbReference>
<keyword evidence="5 10" id="KW-0949">S-adenosyl-L-methionine</keyword>
<sequence length="381" mass="43252">MLYVHIPYCVHKCHYCDFNSHEREKPDWSAYRNALLAELQHWAASPMFKGRRLSSIFFGGGTPSLAPPALITSVIKHADKLFGCETGIEITLEANPGTVDAGNFSAYRQAGVNRLSMGVQSLNTEELQWLERIHGSQEVFDAFQTARQAGFNNINLDLIYGLPDQSMQSWLESLNTAIHLAPEHLSCYQLTVEPHTRLAARHRQKPYSLPDDELALEMLFSTRKRLQKSGYHAYEISNFAKKERYCRHNDGYWLYHDYIGIGAGASGKWDQANDLGMTRYSNIRKPETYIESALQQGTAINSQETLDRNRAAAEAIWLGLRRSPGIDRKSFCNRFGFDAYEHFSAQLLPWQQQQMIDISENFIQLTEPGLPLADEIAASVL</sequence>
<keyword evidence="10" id="KW-0004">4Fe-4S</keyword>
<evidence type="ECO:0000256" key="9">
    <source>
        <dbReference type="ARBA" id="ARBA00023186"/>
    </source>
</evidence>
<dbReference type="InterPro" id="IPR006638">
    <property type="entry name" value="Elp3/MiaA/NifB-like_rSAM"/>
</dbReference>
<dbReference type="SFLD" id="SFLDF00562">
    <property type="entry name" value="HemN-like__clustered_with_heat"/>
    <property type="match status" value="1"/>
</dbReference>
<dbReference type="Pfam" id="PF04055">
    <property type="entry name" value="Radical_SAM"/>
    <property type="match status" value="1"/>
</dbReference>
<organism evidence="12 13">
    <name type="scientific">Mariprofundus micogutta</name>
    <dbReference type="NCBI Taxonomy" id="1921010"/>
    <lineage>
        <taxon>Bacteria</taxon>
        <taxon>Pseudomonadati</taxon>
        <taxon>Pseudomonadota</taxon>
        <taxon>Candidatius Mariprofundia</taxon>
        <taxon>Mariprofundales</taxon>
        <taxon>Mariprofundaceae</taxon>
        <taxon>Mariprofundus</taxon>
    </lineage>
</organism>
<evidence type="ECO:0000256" key="10">
    <source>
        <dbReference type="RuleBase" id="RU364116"/>
    </source>
</evidence>
<keyword evidence="9 10" id="KW-0143">Chaperone</keyword>
<evidence type="ECO:0000256" key="5">
    <source>
        <dbReference type="ARBA" id="ARBA00022691"/>
    </source>
</evidence>
<evidence type="ECO:0000256" key="7">
    <source>
        <dbReference type="ARBA" id="ARBA00023004"/>
    </source>
</evidence>
<dbReference type="SUPFAM" id="SSF102114">
    <property type="entry name" value="Radical SAM enzymes"/>
    <property type="match status" value="1"/>
</dbReference>
<keyword evidence="12" id="KW-0560">Oxidoreductase</keyword>
<keyword evidence="10" id="KW-0963">Cytoplasm</keyword>
<accession>A0A1L8CQR0</accession>
<dbReference type="NCBIfam" id="TIGR00539">
    <property type="entry name" value="hemN_rel"/>
    <property type="match status" value="1"/>
</dbReference>
<evidence type="ECO:0000256" key="4">
    <source>
        <dbReference type="ARBA" id="ARBA00022617"/>
    </source>
</evidence>
<dbReference type="InterPro" id="IPR010723">
    <property type="entry name" value="HemN_C"/>
</dbReference>
<dbReference type="PANTHER" id="PTHR13932:SF5">
    <property type="entry name" value="RADICAL S-ADENOSYL METHIONINE DOMAIN-CONTAINING PROTEIN 1, MITOCHONDRIAL"/>
    <property type="match status" value="1"/>
</dbReference>
<dbReference type="AlphaFoldDB" id="A0A1L8CQR0"/>
<keyword evidence="8 10" id="KW-0411">Iron-sulfur</keyword>
<dbReference type="STRING" id="1921010.MMIC_P2244"/>
<protein>
    <recommendedName>
        <fullName evidence="3 10">Heme chaperone HemW</fullName>
    </recommendedName>
</protein>
<dbReference type="SFLD" id="SFLDG01082">
    <property type="entry name" value="B12-binding_domain_containing"/>
    <property type="match status" value="1"/>
</dbReference>
<keyword evidence="6 10" id="KW-0479">Metal-binding</keyword>
<dbReference type="PANTHER" id="PTHR13932">
    <property type="entry name" value="COPROPORPHYRINIGEN III OXIDASE"/>
    <property type="match status" value="1"/>
</dbReference>
<dbReference type="GO" id="GO:0006779">
    <property type="term" value="P:porphyrin-containing compound biosynthetic process"/>
    <property type="evidence" value="ECO:0007669"/>
    <property type="project" value="InterPro"/>
</dbReference>
<name>A0A1L8CQR0_9PROT</name>
<keyword evidence="13" id="KW-1185">Reference proteome</keyword>
<evidence type="ECO:0000256" key="8">
    <source>
        <dbReference type="ARBA" id="ARBA00023014"/>
    </source>
</evidence>
<dbReference type="Proteomes" id="UP000231632">
    <property type="component" value="Unassembled WGS sequence"/>
</dbReference>